<evidence type="ECO:0000313" key="2">
    <source>
        <dbReference type="Proteomes" id="UP000053477"/>
    </source>
</evidence>
<name>A0A0H2R5K8_9AGAM</name>
<evidence type="ECO:0000313" key="1">
    <source>
        <dbReference type="EMBL" id="KLO04763.1"/>
    </source>
</evidence>
<organism evidence="1 2">
    <name type="scientific">Schizopora paradoxa</name>
    <dbReference type="NCBI Taxonomy" id="27342"/>
    <lineage>
        <taxon>Eukaryota</taxon>
        <taxon>Fungi</taxon>
        <taxon>Dikarya</taxon>
        <taxon>Basidiomycota</taxon>
        <taxon>Agaricomycotina</taxon>
        <taxon>Agaricomycetes</taxon>
        <taxon>Hymenochaetales</taxon>
        <taxon>Schizoporaceae</taxon>
        <taxon>Schizopora</taxon>
    </lineage>
</organism>
<accession>A0A0H2R5K8</accession>
<reference evidence="1 2" key="1">
    <citation type="submission" date="2015-04" db="EMBL/GenBank/DDBJ databases">
        <title>Complete genome sequence of Schizopora paradoxa KUC8140, a cosmopolitan wood degrader in East Asia.</title>
        <authorList>
            <consortium name="DOE Joint Genome Institute"/>
            <person name="Min B."/>
            <person name="Park H."/>
            <person name="Jang Y."/>
            <person name="Kim J.-J."/>
            <person name="Kim K.H."/>
            <person name="Pangilinan J."/>
            <person name="Lipzen A."/>
            <person name="Riley R."/>
            <person name="Grigoriev I.V."/>
            <person name="Spatafora J.W."/>
            <person name="Choi I.-G."/>
        </authorList>
    </citation>
    <scope>NUCLEOTIDE SEQUENCE [LARGE SCALE GENOMIC DNA]</scope>
    <source>
        <strain evidence="1 2">KUC8140</strain>
    </source>
</reference>
<dbReference type="InParanoid" id="A0A0H2R5K8"/>
<protein>
    <submittedName>
        <fullName evidence="1">Uncharacterized protein</fullName>
    </submittedName>
</protein>
<dbReference type="Proteomes" id="UP000053477">
    <property type="component" value="Unassembled WGS sequence"/>
</dbReference>
<sequence>MSGQLHCANTTVSEFISIRNAKTCHSFFRFGSSEKPSMRGIRNVKQEREGVGIIFSAAVAQNSAESSDLHFLRHRRVAVKFFNPLPRGRQVSNFFLRSLNVPGWTKHGARRARLASDVSKCHCQLLPDRLRSTCTSASLHPTFRLRRHAHWLSISSIASSHFALTKVASADCRESGLERYKGE</sequence>
<gene>
    <name evidence="1" type="ORF">SCHPADRAFT_745971</name>
</gene>
<keyword evidence="2" id="KW-1185">Reference proteome</keyword>
<dbReference type="EMBL" id="KQ086440">
    <property type="protein sequence ID" value="KLO04763.1"/>
    <property type="molecule type" value="Genomic_DNA"/>
</dbReference>
<proteinExistence type="predicted"/>
<dbReference type="AlphaFoldDB" id="A0A0H2R5K8"/>